<sequence length="110" mass="13357">MNPQQLKNKLNKKIQKEYDEFIERLKLLSPEQIIERSYEKVFKEELMTTVQYKELSKSEINALLKMDYPLDSLYQEWLKNDLSYIPLIEDTVDDHMKKVMKLQKKDSLER</sequence>
<dbReference type="RefSeq" id="WP_172472183.1">
    <property type="nucleotide sequence ID" value="NZ_BLMI01000080.1"/>
</dbReference>
<dbReference type="Pfam" id="PF12959">
    <property type="entry name" value="DUF3848"/>
    <property type="match status" value="1"/>
</dbReference>
<dbReference type="EMBL" id="BLMI01000080">
    <property type="protein sequence ID" value="GFI40734.1"/>
    <property type="molecule type" value="Genomic_DNA"/>
</dbReference>
<dbReference type="Proteomes" id="UP000490821">
    <property type="component" value="Unassembled WGS sequence"/>
</dbReference>
<dbReference type="InterPro" id="IPR024380">
    <property type="entry name" value="DUF3848"/>
</dbReference>
<accession>A0A829ZCM7</accession>
<reference evidence="2 3" key="1">
    <citation type="journal article" date="2020" name="Microbiome">
        <title>Single-cell genomics of uncultured bacteria reveals dietary fiber responders in the mouse gut microbiota.</title>
        <authorList>
            <person name="Chijiiwa R."/>
            <person name="Hosokawa M."/>
            <person name="Kogawa M."/>
            <person name="Nishikawa Y."/>
            <person name="Ide K."/>
            <person name="Sakanashi C."/>
            <person name="Takahashi K."/>
            <person name="Takeyama H."/>
        </authorList>
    </citation>
    <scope>NUCLEOTIDE SEQUENCE [LARGE SCALE GENOMIC DNA]</scope>
    <source>
        <strain evidence="2">IMSAGC_017</strain>
    </source>
</reference>
<comment type="caution">
    <text evidence="2">The sequence shown here is derived from an EMBL/GenBank/DDBJ whole genome shotgun (WGS) entry which is preliminary data.</text>
</comment>
<evidence type="ECO:0000313" key="2">
    <source>
        <dbReference type="EMBL" id="GFI40734.1"/>
    </source>
</evidence>
<dbReference type="AlphaFoldDB" id="A0A829ZCM7"/>
<organism evidence="2 3">
    <name type="scientific">Thomasclavelia cocleata</name>
    <dbReference type="NCBI Taxonomy" id="69824"/>
    <lineage>
        <taxon>Bacteria</taxon>
        <taxon>Bacillati</taxon>
        <taxon>Bacillota</taxon>
        <taxon>Erysipelotrichia</taxon>
        <taxon>Erysipelotrichales</taxon>
        <taxon>Coprobacillaceae</taxon>
        <taxon>Thomasclavelia</taxon>
    </lineage>
</organism>
<protein>
    <recommendedName>
        <fullName evidence="1">DUF3848 domain-containing protein</fullName>
    </recommendedName>
</protein>
<gene>
    <name evidence="2" type="ORF">IMSAGC017_00769</name>
</gene>
<evidence type="ECO:0000259" key="1">
    <source>
        <dbReference type="Pfam" id="PF12959"/>
    </source>
</evidence>
<evidence type="ECO:0000313" key="3">
    <source>
        <dbReference type="Proteomes" id="UP000490821"/>
    </source>
</evidence>
<feature type="domain" description="DUF3848" evidence="1">
    <location>
        <begin position="9"/>
        <end position="98"/>
    </location>
</feature>
<name>A0A829ZCM7_9FIRM</name>
<proteinExistence type="predicted"/>